<dbReference type="EMBL" id="CP001951">
    <property type="protein sequence ID" value="ADM12476.1"/>
    <property type="molecule type" value="Genomic_DNA"/>
</dbReference>
<dbReference type="AlphaFoldDB" id="E0S9U1"/>
<gene>
    <name evidence="1" type="ORF">Eint_101510</name>
</gene>
<keyword evidence="2" id="KW-1185">Reference proteome</keyword>
<dbReference type="RefSeq" id="XP_003073836.1">
    <property type="nucleotide sequence ID" value="XM_003073790.1"/>
</dbReference>
<evidence type="ECO:0000313" key="1">
    <source>
        <dbReference type="EMBL" id="ADM12476.1"/>
    </source>
</evidence>
<dbReference type="Proteomes" id="UP000002313">
    <property type="component" value="Chromosome X"/>
</dbReference>
<dbReference type="HOGENOM" id="CLU_2306089_0_0_1"/>
<proteinExistence type="predicted"/>
<reference evidence="1 2" key="1">
    <citation type="journal article" date="2010" name="Nat. Commun.">
        <title>The complete sequence of the smallest known nuclear genome from the microsporidian Encephalitozoon intestinalis.</title>
        <authorList>
            <person name="Corradi N."/>
            <person name="Pombert J.-F."/>
            <person name="Farinelli L."/>
            <person name="Didier E.S."/>
            <person name="Keeling P.J."/>
        </authorList>
    </citation>
    <scope>NUCLEOTIDE SEQUENCE [LARGE SCALE GENOMIC DNA]</scope>
    <source>
        <strain evidence="1 2">ATCC 50506</strain>
    </source>
</reference>
<dbReference type="KEGG" id="ein:Eint_101510"/>
<organism evidence="1 2">
    <name type="scientific">Encephalitozoon intestinalis (strain ATCC 50506)</name>
    <name type="common">Microsporidian parasite</name>
    <name type="synonym">Septata intestinalis</name>
    <dbReference type="NCBI Taxonomy" id="876142"/>
    <lineage>
        <taxon>Eukaryota</taxon>
        <taxon>Fungi</taxon>
        <taxon>Fungi incertae sedis</taxon>
        <taxon>Microsporidia</taxon>
        <taxon>Unikaryonidae</taxon>
        <taxon>Encephalitozoon</taxon>
    </lineage>
</organism>
<accession>E0S9U1</accession>
<protein>
    <submittedName>
        <fullName evidence="1">Uncharacterized protein</fullName>
    </submittedName>
</protein>
<dbReference type="OrthoDB" id="2190832at2759"/>
<reference evidence="1 2" key="2">
    <citation type="journal article" date="2012" name="Proc. Natl. Acad. Sci. U.S.A.">
        <title>Gain and loss of multiple functionally related, horizontally transferred genes in the reduced genomes of two microsporidian parasites.</title>
        <authorList>
            <person name="Pombert J.-F."/>
            <person name="Selman M."/>
            <person name="Burki F."/>
            <person name="Bardell F.T."/>
            <person name="Farinelli L."/>
            <person name="Solter L.F."/>
            <person name="Whitman D.W."/>
            <person name="Weiss L.M."/>
            <person name="Corradi N."/>
            <person name="Keeling P.J."/>
        </authorList>
    </citation>
    <scope>NUCLEOTIDE SEQUENCE [LARGE SCALE GENOMIC DNA]</scope>
    <source>
        <strain evidence="1 2">ATCC 50506</strain>
    </source>
</reference>
<sequence length="100" mass="11377">MEASINLWKNSSLKGTLNRIFKEEVHGPLRVLISPNNIGVVLLDPKSSYQFVEKTLNKKILKNLDFIVVDGHKASLPFDFVLKEVSEDAKEEYAAIIHKR</sequence>
<dbReference type="GeneID" id="9699542"/>
<evidence type="ECO:0000313" key="2">
    <source>
        <dbReference type="Proteomes" id="UP000002313"/>
    </source>
</evidence>
<dbReference type="VEuPathDB" id="MicrosporidiaDB:Eint_101510"/>
<name>E0S9U1_ENCIT</name>